<keyword evidence="1" id="KW-0175">Coiled coil</keyword>
<sequence length="417" mass="48839">MNDEKQTNLEIEFQAKLEECDKLSLMKDEKINELDAKVKELQAQILEISESGYKEMDSFIKDYFQMLFDERKRFEEQNMDLKSRLLKEKAQKHKTQKLFDALKLKNTPYSPKSPSDYETENQKLKIQISELNSEVNNMKEQLDLANREIENKKKENDELINKTNSLYQDAAQNFKILRQKLDNEREKMKSDNIGNIQIQNESLLSEINEIKERFSKEQNELHNKLQLLQKEKDDIEKENSSYQDEIKNLKQSNQETINRQTESLNSLNQIVGCQSIEESLAKVRELTLLPIRYQKLQEKIDSIRKYDSLRTHDDVIDAIKEINEKLSPNYLKLPDDSVLRQLFKSLCNMFNAVLSSDVSKKVLDAHILSVVYQARSFVPSDISETDEETKGQVYQPAQSISRGTPSFFQMPDAKQPY</sequence>
<evidence type="ECO:0008006" key="4">
    <source>
        <dbReference type="Google" id="ProtNLM"/>
    </source>
</evidence>
<feature type="coiled-coil region" evidence="1">
    <location>
        <begin position="31"/>
        <end position="91"/>
    </location>
</feature>
<gene>
    <name evidence="2" type="ORF">M9Y10_016886</name>
</gene>
<organism evidence="2 3">
    <name type="scientific">Tritrichomonas musculus</name>
    <dbReference type="NCBI Taxonomy" id="1915356"/>
    <lineage>
        <taxon>Eukaryota</taxon>
        <taxon>Metamonada</taxon>
        <taxon>Parabasalia</taxon>
        <taxon>Tritrichomonadida</taxon>
        <taxon>Tritrichomonadidae</taxon>
        <taxon>Tritrichomonas</taxon>
    </lineage>
</organism>
<reference evidence="2 3" key="1">
    <citation type="submission" date="2024-04" db="EMBL/GenBank/DDBJ databases">
        <title>Tritrichomonas musculus Genome.</title>
        <authorList>
            <person name="Alves-Ferreira E."/>
            <person name="Grigg M."/>
            <person name="Lorenzi H."/>
            <person name="Galac M."/>
        </authorList>
    </citation>
    <scope>NUCLEOTIDE SEQUENCE [LARGE SCALE GENOMIC DNA]</scope>
    <source>
        <strain evidence="2 3">EAF2021</strain>
    </source>
</reference>
<proteinExistence type="predicted"/>
<evidence type="ECO:0000256" key="1">
    <source>
        <dbReference type="SAM" id="Coils"/>
    </source>
</evidence>
<feature type="coiled-coil region" evidence="1">
    <location>
        <begin position="121"/>
        <end position="259"/>
    </location>
</feature>
<keyword evidence="3" id="KW-1185">Reference proteome</keyword>
<dbReference type="EMBL" id="JAPFFF010000021">
    <property type="protein sequence ID" value="KAK8854326.1"/>
    <property type="molecule type" value="Genomic_DNA"/>
</dbReference>
<comment type="caution">
    <text evidence="2">The sequence shown here is derived from an EMBL/GenBank/DDBJ whole genome shotgun (WGS) entry which is preliminary data.</text>
</comment>
<dbReference type="Proteomes" id="UP001470230">
    <property type="component" value="Unassembled WGS sequence"/>
</dbReference>
<evidence type="ECO:0000313" key="2">
    <source>
        <dbReference type="EMBL" id="KAK8854326.1"/>
    </source>
</evidence>
<name>A0ABR2HYU2_9EUKA</name>
<protein>
    <recommendedName>
        <fullName evidence="4">GRIP domain-containing protein</fullName>
    </recommendedName>
</protein>
<evidence type="ECO:0000313" key="3">
    <source>
        <dbReference type="Proteomes" id="UP001470230"/>
    </source>
</evidence>
<accession>A0ABR2HYU2</accession>